<dbReference type="EMBL" id="CP000575">
    <property type="protein sequence ID" value="ABN69354.1"/>
    <property type="molecule type" value="Genomic_DNA"/>
</dbReference>
<dbReference type="SUPFAM" id="SSF51735">
    <property type="entry name" value="NAD(P)-binding Rossmann-fold domains"/>
    <property type="match status" value="1"/>
</dbReference>
<evidence type="ECO:0000256" key="12">
    <source>
        <dbReference type="RuleBase" id="RU003388"/>
    </source>
</evidence>
<evidence type="ECO:0000256" key="2">
    <source>
        <dbReference type="ARBA" id="ARBA00007406"/>
    </source>
</evidence>
<dbReference type="Proteomes" id="UP000000254">
    <property type="component" value="Chromosome"/>
</dbReference>
<dbReference type="GO" id="GO:0009089">
    <property type="term" value="P:lysine biosynthetic process via diaminopimelate"/>
    <property type="evidence" value="ECO:0007669"/>
    <property type="project" value="InterPro"/>
</dbReference>
<dbReference type="InterPro" id="IPR000846">
    <property type="entry name" value="DapB_N"/>
</dbReference>
<evidence type="ECO:0000256" key="6">
    <source>
        <dbReference type="ARBA" id="ARBA00023027"/>
    </source>
</evidence>
<evidence type="ECO:0000256" key="11">
    <source>
        <dbReference type="PIRSR" id="PIRSR000149-1"/>
    </source>
</evidence>
<keyword evidence="6 10" id="KW-0520">NAD</keyword>
<evidence type="ECO:0000259" key="13">
    <source>
        <dbReference type="SMART" id="SM00846"/>
    </source>
</evidence>
<dbReference type="GeneID" id="4906478"/>
<dbReference type="GO" id="GO:0050661">
    <property type="term" value="F:NADP binding"/>
    <property type="evidence" value="ECO:0007669"/>
    <property type="project" value="UniProtKB-UniRule"/>
</dbReference>
<reference evidence="14 15" key="2">
    <citation type="journal article" date="2009" name="Stand. Genomic Sci.">
        <title>Complete genome sequence of Staphylothermus marinus Stetter and Fiala 1986 type strain F1.</title>
        <authorList>
            <person name="Anderson I.J."/>
            <person name="Sun H."/>
            <person name="Lapidus A."/>
            <person name="Copeland A."/>
            <person name="Glavina Del Rio T."/>
            <person name="Tice H."/>
            <person name="Dalin E."/>
            <person name="Lucas S."/>
            <person name="Barry K."/>
            <person name="Land M."/>
            <person name="Richardson P."/>
            <person name="Huber H."/>
            <person name="Kyrpides N.C."/>
        </authorList>
    </citation>
    <scope>NUCLEOTIDE SEQUENCE [LARGE SCALE GENOMIC DNA]</scope>
    <source>
        <strain evidence="15">ATCC 43588 / DSM 3639 / JCM 9404 / F1</strain>
    </source>
</reference>
<feature type="active site" description="Nucleophile" evidence="10 11">
    <location>
        <position position="146"/>
    </location>
</feature>
<dbReference type="RefSeq" id="WP_011838545.1">
    <property type="nucleotide sequence ID" value="NC_009033.1"/>
</dbReference>
<feature type="binding site" evidence="10">
    <location>
        <begin position="145"/>
        <end position="147"/>
    </location>
    <ligand>
        <name>D-glyceraldehyde 3-phosphate</name>
        <dbReference type="ChEBI" id="CHEBI:59776"/>
    </ligand>
</feature>
<feature type="binding site" evidence="10">
    <location>
        <begin position="13"/>
        <end position="14"/>
    </location>
    <ligand>
        <name>NAD(+)</name>
        <dbReference type="ChEBI" id="CHEBI:57540"/>
    </ligand>
</feature>
<keyword evidence="5 10" id="KW-0560">Oxidoreductase</keyword>
<comment type="subunit">
    <text evidence="3 10 12">Homotetramer.</text>
</comment>
<dbReference type="GO" id="GO:0005737">
    <property type="term" value="C:cytoplasm"/>
    <property type="evidence" value="ECO:0007669"/>
    <property type="project" value="UniProtKB-SubCell"/>
</dbReference>
<dbReference type="InterPro" id="IPR020829">
    <property type="entry name" value="GlycerAld_3-P_DH_cat"/>
</dbReference>
<evidence type="ECO:0000256" key="8">
    <source>
        <dbReference type="ARBA" id="ARBA00048067"/>
    </source>
</evidence>
<feature type="domain" description="Glyceraldehyde 3-phosphate dehydrogenase NAD(P) binding" evidence="13">
    <location>
        <begin position="4"/>
        <end position="146"/>
    </location>
</feature>
<dbReference type="InterPro" id="IPR036291">
    <property type="entry name" value="NAD(P)-bd_dom_sf"/>
</dbReference>
<dbReference type="PROSITE" id="PS00071">
    <property type="entry name" value="GAPDH"/>
    <property type="match status" value="1"/>
</dbReference>
<dbReference type="GO" id="GO:0008839">
    <property type="term" value="F:4-hydroxy-tetrahydrodipicolinate reductase"/>
    <property type="evidence" value="ECO:0007669"/>
    <property type="project" value="InterPro"/>
</dbReference>
<dbReference type="OrthoDB" id="295712at2157"/>
<dbReference type="Gene3D" id="3.40.50.720">
    <property type="entry name" value="NAD(P)-binding Rossmann-like Domain"/>
    <property type="match status" value="1"/>
</dbReference>
<dbReference type="Pfam" id="PF01113">
    <property type="entry name" value="DapB_N"/>
    <property type="match status" value="1"/>
</dbReference>
<evidence type="ECO:0000256" key="4">
    <source>
        <dbReference type="ARBA" id="ARBA00022857"/>
    </source>
</evidence>
<evidence type="ECO:0000256" key="10">
    <source>
        <dbReference type="HAMAP-Rule" id="MF_00559"/>
    </source>
</evidence>
<comment type="pathway">
    <text evidence="1 10 12">Carbohydrate degradation; glycolysis; pyruvate from D-glyceraldehyde 3-phosphate: step 1/5.</text>
</comment>
<dbReference type="KEGG" id="smr:Smar_0241"/>
<dbReference type="GO" id="GO:0051287">
    <property type="term" value="F:NAD binding"/>
    <property type="evidence" value="ECO:0007669"/>
    <property type="project" value="UniProtKB-UniRule"/>
</dbReference>
<dbReference type="NCBIfam" id="TIGR01546">
    <property type="entry name" value="GAPDH-II_archae"/>
    <property type="match status" value="1"/>
</dbReference>
<gene>
    <name evidence="10" type="primary">gap</name>
    <name evidence="14" type="ordered locus">Smar_0241</name>
</gene>
<dbReference type="CDD" id="cd18127">
    <property type="entry name" value="GAPDH_II_C"/>
    <property type="match status" value="1"/>
</dbReference>
<keyword evidence="7 10" id="KW-0324">Glycolysis</keyword>
<dbReference type="AlphaFoldDB" id="A3DL44"/>
<accession>A3DL44</accession>
<dbReference type="InterPro" id="IPR020830">
    <property type="entry name" value="GlycerAld_3-P_DH_AS"/>
</dbReference>
<dbReference type="GO" id="GO:0004365">
    <property type="term" value="F:glyceraldehyde-3-phosphate dehydrogenase (NAD+) (phosphorylating) activity"/>
    <property type="evidence" value="ECO:0007669"/>
    <property type="project" value="UniProtKB-UniRule"/>
</dbReference>
<evidence type="ECO:0000256" key="3">
    <source>
        <dbReference type="ARBA" id="ARBA00011881"/>
    </source>
</evidence>
<evidence type="ECO:0000256" key="1">
    <source>
        <dbReference type="ARBA" id="ARBA00004869"/>
    </source>
</evidence>
<evidence type="ECO:0000313" key="15">
    <source>
        <dbReference type="Proteomes" id="UP000000254"/>
    </source>
</evidence>
<keyword evidence="15" id="KW-1185">Reference proteome</keyword>
<dbReference type="SUPFAM" id="SSF55347">
    <property type="entry name" value="Glyceraldehyde-3-phosphate dehydrogenase-like, C-terminal domain"/>
    <property type="match status" value="1"/>
</dbReference>
<sequence length="348" mass="38816">MSKIRVGVNGYGTIGKRIADAVAKMPDMELVGIVKVTPDYGYLVAEQKGIPVYTIKDRIDKFKDKGFKVEGTIEDLLEQIEIIVDATPGGYGFYYKEKYYEKLINKGKLKAIYQGGEKSEVADISFNAYCNAEEALKANSIRIVSCNTTGLLRVICVLNNAFGVEKVRATIIRRAADPKEDKRGPVNSVKLNPPKIPSHHALDVKTVMPNIDIETAAVIVPTTLMHVHSVYMVLKTKVRVDEIIDELSNYNRILVIDAEKTGIDSTAKIVEAARDLLRSRYDIPELIIWKDSIYTRENELWFLQAVHQESIVVPENIDAIRGLARTDGYPDKSIKLTDSVLGIGKFLG</sequence>
<evidence type="ECO:0000256" key="9">
    <source>
        <dbReference type="ARBA" id="ARBA00048853"/>
    </source>
</evidence>
<comment type="similarity">
    <text evidence="2 10 12">Belongs to the glyceraldehyde-3-phosphate dehydrogenase family.</text>
</comment>
<feature type="binding site" evidence="10">
    <location>
        <position position="116"/>
    </location>
    <ligand>
        <name>NAD(+)</name>
        <dbReference type="ChEBI" id="CHEBI:57540"/>
    </ligand>
</feature>
<comment type="subcellular location">
    <subcellularLocation>
        <location evidence="10 12">Cytoplasm</location>
    </subcellularLocation>
</comment>
<organism evidence="14 15">
    <name type="scientific">Staphylothermus marinus (strain ATCC 43588 / DSM 3639 / JCM 9404 / F1)</name>
    <dbReference type="NCBI Taxonomy" id="399550"/>
    <lineage>
        <taxon>Archaea</taxon>
        <taxon>Thermoproteota</taxon>
        <taxon>Thermoprotei</taxon>
        <taxon>Desulfurococcales</taxon>
        <taxon>Desulfurococcaceae</taxon>
        <taxon>Staphylothermus</taxon>
    </lineage>
</organism>
<dbReference type="eggNOG" id="arCOG00493">
    <property type="taxonomic scope" value="Archaea"/>
</dbReference>
<dbReference type="HOGENOM" id="CLU_069533_0_0_2"/>
<dbReference type="InterPro" id="IPR020828">
    <property type="entry name" value="GlycerAld_3-P_DH_NAD(P)-bd"/>
</dbReference>
<dbReference type="Pfam" id="PF02800">
    <property type="entry name" value="Gp_dh_C"/>
    <property type="match status" value="1"/>
</dbReference>
<feature type="binding site" evidence="10">
    <location>
        <begin position="200"/>
        <end position="201"/>
    </location>
    <ligand>
        <name>D-glyceraldehyde 3-phosphate</name>
        <dbReference type="ChEBI" id="CHEBI:59776"/>
    </ligand>
</feature>
<comment type="catalytic activity">
    <reaction evidence="9 10 12">
        <text>D-glyceraldehyde 3-phosphate + phosphate + NAD(+) = (2R)-3-phospho-glyceroyl phosphate + NADH + H(+)</text>
        <dbReference type="Rhea" id="RHEA:10300"/>
        <dbReference type="ChEBI" id="CHEBI:15378"/>
        <dbReference type="ChEBI" id="CHEBI:43474"/>
        <dbReference type="ChEBI" id="CHEBI:57540"/>
        <dbReference type="ChEBI" id="CHEBI:57604"/>
        <dbReference type="ChEBI" id="CHEBI:57945"/>
        <dbReference type="ChEBI" id="CHEBI:59776"/>
        <dbReference type="EC" id="1.2.1.59"/>
    </reaction>
</comment>
<name>A3DL44_STAMF</name>
<dbReference type="Gene3D" id="3.30.360.10">
    <property type="entry name" value="Dihydrodipicolinate Reductase, domain 2"/>
    <property type="match status" value="1"/>
</dbReference>
<proteinExistence type="inferred from homology"/>
<dbReference type="NCBIfam" id="NF003251">
    <property type="entry name" value="PRK04207.1"/>
    <property type="match status" value="1"/>
</dbReference>
<dbReference type="CDD" id="cd02278">
    <property type="entry name" value="GAPDH_II_N"/>
    <property type="match status" value="1"/>
</dbReference>
<feature type="binding site" evidence="10">
    <location>
        <position position="174"/>
    </location>
    <ligand>
        <name>NAD(+)</name>
        <dbReference type="ChEBI" id="CHEBI:57540"/>
    </ligand>
</feature>
<dbReference type="InterPro" id="IPR006436">
    <property type="entry name" value="Glyceraldehyde-3-P_DH_2_arc"/>
</dbReference>
<dbReference type="SMART" id="SM00846">
    <property type="entry name" value="Gp_dh_N"/>
    <property type="match status" value="1"/>
</dbReference>
<reference evidence="15" key="1">
    <citation type="journal article" date="2009" name="BMC Genomics">
        <title>The complete genome sequence of Staphylothermus marinus reveals differences in sulfur metabolism among heterotrophic Crenarchaeota.</title>
        <authorList>
            <person name="Anderson I.J."/>
            <person name="Dharmarajan L."/>
            <person name="Rodriguez J."/>
            <person name="Hooper S."/>
            <person name="Porat I."/>
            <person name="Ulrich L.E."/>
            <person name="Elkins J.G."/>
            <person name="Mavromatis K."/>
            <person name="Sun H."/>
            <person name="Land M."/>
            <person name="Lapidus A."/>
            <person name="Lucas S."/>
            <person name="Barry K."/>
            <person name="Huber H."/>
            <person name="Zhulin I.B."/>
            <person name="Whitman W.B."/>
            <person name="Mukhopadhyay B."/>
            <person name="Woese C."/>
            <person name="Bristow J."/>
            <person name="Kyrpides N."/>
        </authorList>
    </citation>
    <scope>NUCLEOTIDE SEQUENCE [LARGE SCALE GENOMIC DNA]</scope>
    <source>
        <strain evidence="15">ATCC 43588 / DSM 3639 / JCM 9404 / F1</strain>
    </source>
</reference>
<evidence type="ECO:0000256" key="7">
    <source>
        <dbReference type="ARBA" id="ARBA00023152"/>
    </source>
</evidence>
<dbReference type="UniPathway" id="UPA00109">
    <property type="reaction ID" value="UER00184"/>
</dbReference>
<evidence type="ECO:0000256" key="5">
    <source>
        <dbReference type="ARBA" id="ARBA00023002"/>
    </source>
</evidence>
<dbReference type="HAMAP" id="MF_00559">
    <property type="entry name" value="G3P_dehdrog_arch"/>
    <property type="match status" value="1"/>
</dbReference>
<dbReference type="EC" id="1.2.1.59" evidence="10 12"/>
<dbReference type="InterPro" id="IPR020831">
    <property type="entry name" value="GlycerAld/Erythrose_P_DH"/>
</dbReference>
<feature type="binding site" evidence="10">
    <location>
        <position position="308"/>
    </location>
    <ligand>
        <name>NAD(+)</name>
        <dbReference type="ChEBI" id="CHEBI:57540"/>
    </ligand>
</feature>
<dbReference type="PIRSF" id="PIRSF000149">
    <property type="entry name" value="GAP_DH"/>
    <property type="match status" value="1"/>
</dbReference>
<dbReference type="GO" id="GO:0047100">
    <property type="term" value="F:glyceraldehyde-3-phosphate dehydrogenase (NADP+) (phosphorylating) activity"/>
    <property type="evidence" value="ECO:0007669"/>
    <property type="project" value="RHEA"/>
</dbReference>
<keyword evidence="4 10" id="KW-0521">NADP</keyword>
<comment type="catalytic activity">
    <reaction evidence="8 10 12">
        <text>D-glyceraldehyde 3-phosphate + phosphate + NADP(+) = (2R)-3-phospho-glyceroyl phosphate + NADPH + H(+)</text>
        <dbReference type="Rhea" id="RHEA:10296"/>
        <dbReference type="ChEBI" id="CHEBI:15378"/>
        <dbReference type="ChEBI" id="CHEBI:43474"/>
        <dbReference type="ChEBI" id="CHEBI:57604"/>
        <dbReference type="ChEBI" id="CHEBI:57783"/>
        <dbReference type="ChEBI" id="CHEBI:58349"/>
        <dbReference type="ChEBI" id="CHEBI:59776"/>
        <dbReference type="EC" id="1.2.1.59"/>
    </reaction>
</comment>
<dbReference type="STRING" id="399550.Smar_0241"/>
<protein>
    <recommendedName>
        <fullName evidence="10 12">Glyceraldehyde-3-phosphate dehydrogenase</fullName>
        <shortName evidence="10">GAPDH</shortName>
        <ecNumber evidence="10 12">1.2.1.59</ecNumber>
    </recommendedName>
    <alternativeName>
        <fullName evidence="10">NAD(P)-dependent glyceraldehyde-3-phosphate dehydrogenase</fullName>
    </alternativeName>
</protein>
<evidence type="ECO:0000313" key="14">
    <source>
        <dbReference type="EMBL" id="ABN69354.1"/>
    </source>
</evidence>
<dbReference type="GO" id="GO:0006096">
    <property type="term" value="P:glycolytic process"/>
    <property type="evidence" value="ECO:0007669"/>
    <property type="project" value="UniProtKB-UniRule"/>
</dbReference>
<keyword evidence="10 12" id="KW-0963">Cytoplasm</keyword>